<evidence type="ECO:0000313" key="2">
    <source>
        <dbReference type="EMBL" id="OHB11766.1"/>
    </source>
</evidence>
<dbReference type="GO" id="GO:0016757">
    <property type="term" value="F:glycosyltransferase activity"/>
    <property type="evidence" value="ECO:0007669"/>
    <property type="project" value="InterPro"/>
</dbReference>
<dbReference type="Gene3D" id="3.40.50.2000">
    <property type="entry name" value="Glycogen Phosphorylase B"/>
    <property type="match status" value="2"/>
</dbReference>
<dbReference type="InterPro" id="IPR001296">
    <property type="entry name" value="Glyco_trans_1"/>
</dbReference>
<dbReference type="EMBL" id="MHWS01000022">
    <property type="protein sequence ID" value="OHB11766.1"/>
    <property type="molecule type" value="Genomic_DNA"/>
</dbReference>
<evidence type="ECO:0000313" key="3">
    <source>
        <dbReference type="Proteomes" id="UP000177276"/>
    </source>
</evidence>
<dbReference type="AlphaFoldDB" id="A0A1G2UQV7"/>
<proteinExistence type="predicted"/>
<evidence type="ECO:0000259" key="1">
    <source>
        <dbReference type="Pfam" id="PF00534"/>
    </source>
</evidence>
<dbReference type="CDD" id="cd03801">
    <property type="entry name" value="GT4_PimA-like"/>
    <property type="match status" value="1"/>
</dbReference>
<comment type="caution">
    <text evidence="2">The sequence shown here is derived from an EMBL/GenBank/DDBJ whole genome shotgun (WGS) entry which is preliminary data.</text>
</comment>
<name>A0A1G2UQV7_9BACT</name>
<organism evidence="2 3">
    <name type="scientific">Candidatus Zambryskibacteria bacterium RIFCSPLOWO2_12_FULL_39_16</name>
    <dbReference type="NCBI Taxonomy" id="1802775"/>
    <lineage>
        <taxon>Bacteria</taxon>
        <taxon>Candidatus Zambryskiibacteriota</taxon>
    </lineage>
</organism>
<dbReference type="Pfam" id="PF00534">
    <property type="entry name" value="Glycos_transf_1"/>
    <property type="match status" value="1"/>
</dbReference>
<gene>
    <name evidence="2" type="ORF">A3G46_01480</name>
</gene>
<protein>
    <recommendedName>
        <fullName evidence="1">Glycosyl transferase family 1 domain-containing protein</fullName>
    </recommendedName>
</protein>
<sequence>MKKPRVIFEEYVMPHYRVPFFERLSKEVELLVVLSKDKKVDGLHDVKENLPFASVRLIEEKKGPFHPELINTIREYKPDVLISFGTALRTYTLDKNTYSAFKEMGLRTLWMGCDGYMVRNMYVEIIKNLLPWRICREIKDIIAHRKVDGFITYSNHTRRYLHITKCVPLKKIFVAQNAIDTKILSDAYKEFTKAGNTRGNNIAFAGRLSERKRVDILIKAFAEAKIPADINLLIIGEGSQEEKLKKLVTELNIENRIKFLGPIYKDEDMAKALFDASIFVMPGLGGLGFNTAMAVGLPIIYTHADGTEEDILENGINGWYFNGTVEDLKNKVEIAFSDVEKLPSMGQKSKNLITNTYNLDNMVKSYMQTIRTLI</sequence>
<dbReference type="Proteomes" id="UP000177276">
    <property type="component" value="Unassembled WGS sequence"/>
</dbReference>
<dbReference type="SUPFAM" id="SSF53756">
    <property type="entry name" value="UDP-Glycosyltransferase/glycogen phosphorylase"/>
    <property type="match status" value="1"/>
</dbReference>
<reference evidence="2 3" key="1">
    <citation type="journal article" date="2016" name="Nat. Commun.">
        <title>Thousands of microbial genomes shed light on interconnected biogeochemical processes in an aquifer system.</title>
        <authorList>
            <person name="Anantharaman K."/>
            <person name="Brown C.T."/>
            <person name="Hug L.A."/>
            <person name="Sharon I."/>
            <person name="Castelle C.J."/>
            <person name="Probst A.J."/>
            <person name="Thomas B.C."/>
            <person name="Singh A."/>
            <person name="Wilkins M.J."/>
            <person name="Karaoz U."/>
            <person name="Brodie E.L."/>
            <person name="Williams K.H."/>
            <person name="Hubbard S.S."/>
            <person name="Banfield J.F."/>
        </authorList>
    </citation>
    <scope>NUCLEOTIDE SEQUENCE [LARGE SCALE GENOMIC DNA]</scope>
</reference>
<dbReference type="PANTHER" id="PTHR12526">
    <property type="entry name" value="GLYCOSYLTRANSFERASE"/>
    <property type="match status" value="1"/>
</dbReference>
<accession>A0A1G2UQV7</accession>
<feature type="domain" description="Glycosyl transferase family 1" evidence="1">
    <location>
        <begin position="197"/>
        <end position="351"/>
    </location>
</feature>
<dbReference type="PANTHER" id="PTHR12526:SF630">
    <property type="entry name" value="GLYCOSYLTRANSFERASE"/>
    <property type="match status" value="1"/>
</dbReference>